<feature type="signal peptide" evidence="2">
    <location>
        <begin position="1"/>
        <end position="21"/>
    </location>
</feature>
<dbReference type="EMBL" id="MCFF01000002">
    <property type="protein sequence ID" value="ORZ28148.1"/>
    <property type="molecule type" value="Genomic_DNA"/>
</dbReference>
<feature type="region of interest" description="Disordered" evidence="1">
    <location>
        <begin position="136"/>
        <end position="190"/>
    </location>
</feature>
<feature type="compositionally biased region" description="Basic and acidic residues" evidence="1">
    <location>
        <begin position="143"/>
        <end position="154"/>
    </location>
</feature>
<gene>
    <name evidence="3" type="ORF">BCR41DRAFT_344726</name>
</gene>
<evidence type="ECO:0000313" key="4">
    <source>
        <dbReference type="Proteomes" id="UP000193648"/>
    </source>
</evidence>
<reference evidence="3 4" key="1">
    <citation type="submission" date="2016-07" db="EMBL/GenBank/DDBJ databases">
        <title>Pervasive Adenine N6-methylation of Active Genes in Fungi.</title>
        <authorList>
            <consortium name="DOE Joint Genome Institute"/>
            <person name="Mondo S.J."/>
            <person name="Dannebaum R.O."/>
            <person name="Kuo R.C."/>
            <person name="Labutti K."/>
            <person name="Haridas S."/>
            <person name="Kuo A."/>
            <person name="Salamov A."/>
            <person name="Ahrendt S.R."/>
            <person name="Lipzen A."/>
            <person name="Sullivan W."/>
            <person name="Andreopoulos W.B."/>
            <person name="Clum A."/>
            <person name="Lindquist E."/>
            <person name="Daum C."/>
            <person name="Ramamoorthy G.K."/>
            <person name="Gryganskyi A."/>
            <person name="Culley D."/>
            <person name="Magnuson J.K."/>
            <person name="James T.Y."/>
            <person name="O'Malley M.A."/>
            <person name="Stajich J.E."/>
            <person name="Spatafora J.W."/>
            <person name="Visel A."/>
            <person name="Grigoriev I.V."/>
        </authorList>
    </citation>
    <scope>NUCLEOTIDE SEQUENCE [LARGE SCALE GENOMIC DNA]</scope>
    <source>
        <strain evidence="3 4">NRRL 3116</strain>
    </source>
</reference>
<protein>
    <submittedName>
        <fullName evidence="3">Uncharacterized protein</fullName>
    </submittedName>
</protein>
<dbReference type="AlphaFoldDB" id="A0A1Y2H0S7"/>
<keyword evidence="2" id="KW-0732">Signal</keyword>
<accession>A0A1Y2H0S7</accession>
<dbReference type="RefSeq" id="XP_021885833.1">
    <property type="nucleotide sequence ID" value="XM_022022580.1"/>
</dbReference>
<dbReference type="Gene3D" id="1.20.120.20">
    <property type="entry name" value="Apolipoprotein"/>
    <property type="match status" value="1"/>
</dbReference>
<feature type="compositionally biased region" description="Basic and acidic residues" evidence="1">
    <location>
        <begin position="162"/>
        <end position="183"/>
    </location>
</feature>
<comment type="caution">
    <text evidence="3">The sequence shown here is derived from an EMBL/GenBank/DDBJ whole genome shotgun (WGS) entry which is preliminary data.</text>
</comment>
<dbReference type="InParanoid" id="A0A1Y2H0S7"/>
<evidence type="ECO:0000256" key="1">
    <source>
        <dbReference type="SAM" id="MobiDB-lite"/>
    </source>
</evidence>
<feature type="chain" id="PRO_5012417936" evidence="2">
    <location>
        <begin position="22"/>
        <end position="571"/>
    </location>
</feature>
<dbReference type="STRING" id="64571.A0A1Y2H0S7"/>
<dbReference type="GeneID" id="33564424"/>
<proteinExistence type="predicted"/>
<dbReference type="OrthoDB" id="2432893at2759"/>
<keyword evidence="4" id="KW-1185">Reference proteome</keyword>
<evidence type="ECO:0000313" key="3">
    <source>
        <dbReference type="EMBL" id="ORZ28148.1"/>
    </source>
</evidence>
<name>A0A1Y2H0S7_9FUNG</name>
<dbReference type="Proteomes" id="UP000193648">
    <property type="component" value="Unassembled WGS sequence"/>
</dbReference>
<sequence length="571" mass="61218">MKVLLNISLAALLATSSLIDALTLDQFLVNPKVKSLAPHLLEEINSQGAESLTTNQQDHTSHTKENKLPLLNGIIEAVSRNIFYGADADWSRLEEAKLKVIQEHGPEALKAAANLTEIDAQCASLIVSSIYDTVINLPPPSKRTRDEGAEKDEGQNTQQKGQENEKSQNEESTKDKDDFRENENSNVGPNSSPLWDVLGFGLIKSSNAVRMAKSIISPSRVCETTNTAYLKGVDDIVYYSSLTHGLAASALASAPSDSAIKSLDTQTIVNAVGKLAIEIQMAQSVARLVKLNPADPQVRTIIYLALTAENSGSPSAQNARDINNLVYNGLGNDIPEEILYSLNGRAALSLIANGTGRSGYGSTSLSSIPVVRSFFTFSSEVLTANGVGDILKYVFCPETIREAGRTKVEVVDDIKEGAEEAAKKGSKAAQKAFNIPEGAAKNVAEDAKAKSQETKENINKAAKNVAQEAKYSGENIKNKIEYAAENIRAKVVSSTEKVNAAGEQFAESVHDTAHDAKKNVKGAVGDIKGKAVEEEEAAKKLASEAAKKVADQVEKKAQRVADKADEVKQEL</sequence>
<organism evidence="3 4">
    <name type="scientific">Lobosporangium transversale</name>
    <dbReference type="NCBI Taxonomy" id="64571"/>
    <lineage>
        <taxon>Eukaryota</taxon>
        <taxon>Fungi</taxon>
        <taxon>Fungi incertae sedis</taxon>
        <taxon>Mucoromycota</taxon>
        <taxon>Mortierellomycotina</taxon>
        <taxon>Mortierellomycetes</taxon>
        <taxon>Mortierellales</taxon>
        <taxon>Mortierellaceae</taxon>
        <taxon>Lobosporangium</taxon>
    </lineage>
</organism>
<evidence type="ECO:0000256" key="2">
    <source>
        <dbReference type="SAM" id="SignalP"/>
    </source>
</evidence>